<dbReference type="Gene3D" id="3.90.180.10">
    <property type="entry name" value="Medium-chain alcohol dehydrogenases, catalytic domain"/>
    <property type="match status" value="1"/>
</dbReference>
<dbReference type="PANTHER" id="PTHR43205">
    <property type="entry name" value="PROSTAGLANDIN REDUCTASE"/>
    <property type="match status" value="1"/>
</dbReference>
<dbReference type="Gene3D" id="3.40.50.720">
    <property type="entry name" value="NAD(P)-binding Rossmann-like Domain"/>
    <property type="match status" value="1"/>
</dbReference>
<evidence type="ECO:0000313" key="4">
    <source>
        <dbReference type="Proteomes" id="UP001217417"/>
    </source>
</evidence>
<evidence type="ECO:0000259" key="2">
    <source>
        <dbReference type="SMART" id="SM00829"/>
    </source>
</evidence>
<reference evidence="3" key="1">
    <citation type="submission" date="2023-03" db="EMBL/GenBank/DDBJ databases">
        <title>Near-Complete genome sequence of Lipomyces tetrasporous NRRL Y-64009, an oleaginous yeast capable of growing on lignocellulosic hydrolysates.</title>
        <authorList>
            <consortium name="Lawrence Berkeley National Laboratory"/>
            <person name="Jagtap S.S."/>
            <person name="Liu J.-J."/>
            <person name="Walukiewicz H.E."/>
            <person name="Pangilinan J."/>
            <person name="Lipzen A."/>
            <person name="Ahrendt S."/>
            <person name="Koriabine M."/>
            <person name="Cobaugh K."/>
            <person name="Salamov A."/>
            <person name="Yoshinaga Y."/>
            <person name="Ng V."/>
            <person name="Daum C."/>
            <person name="Grigoriev I.V."/>
            <person name="Slininger P.J."/>
            <person name="Dien B.S."/>
            <person name="Jin Y.-S."/>
            <person name="Rao C.V."/>
        </authorList>
    </citation>
    <scope>NUCLEOTIDE SEQUENCE</scope>
    <source>
        <strain evidence="3">NRRL Y-64009</strain>
    </source>
</reference>
<gene>
    <name evidence="3" type="ORF">POJ06DRAFT_118270</name>
</gene>
<dbReference type="SUPFAM" id="SSF51735">
    <property type="entry name" value="NAD(P)-binding Rossmann-fold domains"/>
    <property type="match status" value="1"/>
</dbReference>
<proteinExistence type="predicted"/>
<dbReference type="AlphaFoldDB" id="A0AAD7QQR7"/>
<organism evidence="3 4">
    <name type="scientific">Lipomyces tetrasporus</name>
    <dbReference type="NCBI Taxonomy" id="54092"/>
    <lineage>
        <taxon>Eukaryota</taxon>
        <taxon>Fungi</taxon>
        <taxon>Dikarya</taxon>
        <taxon>Ascomycota</taxon>
        <taxon>Saccharomycotina</taxon>
        <taxon>Lipomycetes</taxon>
        <taxon>Lipomycetales</taxon>
        <taxon>Lipomycetaceae</taxon>
        <taxon>Lipomyces</taxon>
    </lineage>
</organism>
<dbReference type="CDD" id="cd05288">
    <property type="entry name" value="PGDH"/>
    <property type="match status" value="1"/>
</dbReference>
<dbReference type="InterPro" id="IPR013149">
    <property type="entry name" value="ADH-like_C"/>
</dbReference>
<comment type="caution">
    <text evidence="3">The sequence shown here is derived from an EMBL/GenBank/DDBJ whole genome shotgun (WGS) entry which is preliminary data.</text>
</comment>
<evidence type="ECO:0000256" key="1">
    <source>
        <dbReference type="ARBA" id="ARBA00023002"/>
    </source>
</evidence>
<dbReference type="SMART" id="SM00829">
    <property type="entry name" value="PKS_ER"/>
    <property type="match status" value="1"/>
</dbReference>
<evidence type="ECO:0000313" key="3">
    <source>
        <dbReference type="EMBL" id="KAJ8099852.1"/>
    </source>
</evidence>
<keyword evidence="1" id="KW-0560">Oxidoreductase</keyword>
<dbReference type="EMBL" id="JARPMG010000006">
    <property type="protein sequence ID" value="KAJ8099852.1"/>
    <property type="molecule type" value="Genomic_DNA"/>
</dbReference>
<keyword evidence="4" id="KW-1185">Reference proteome</keyword>
<dbReference type="InterPro" id="IPR045010">
    <property type="entry name" value="MDR_fam"/>
</dbReference>
<protein>
    <recommendedName>
        <fullName evidence="2">Enoyl reductase (ER) domain-containing protein</fullName>
    </recommendedName>
</protein>
<dbReference type="InterPro" id="IPR036291">
    <property type="entry name" value="NAD(P)-bd_dom_sf"/>
</dbReference>
<dbReference type="GeneID" id="80879367"/>
<dbReference type="Pfam" id="PF16884">
    <property type="entry name" value="ADH_N_2"/>
    <property type="match status" value="1"/>
</dbReference>
<dbReference type="InterPro" id="IPR020843">
    <property type="entry name" value="ER"/>
</dbReference>
<dbReference type="SUPFAM" id="SSF50129">
    <property type="entry name" value="GroES-like"/>
    <property type="match status" value="1"/>
</dbReference>
<accession>A0AAD7QQR7</accession>
<dbReference type="InterPro" id="IPR041694">
    <property type="entry name" value="ADH_N_2"/>
</dbReference>
<dbReference type="InterPro" id="IPR011032">
    <property type="entry name" value="GroES-like_sf"/>
</dbReference>
<sequence>MSLENKTVMYKKVPVGLPTEETLGIVTSKISSSAPEGGLLIQVLDVSLDPYLRGRMRDPSVKSYTMAFAVNEPMYSYGIGRVVDSSAPEFAKGDIVKSPITQFALYQSVPKAAIQFFKKVENPNGFPLTYFLGVLGMPGLTAYYSFYKIGEPKKGETILISAASGAVGQLVGQLAKREGLRVVGSVGSDDKATYLRDELEFDTVWNYKKIAPAEAIAKHTPEGIDIYFDNVGGEFLDAALAGMNNYGRIIACGQISQYNVSKSEDKYGIKNTGLIVGRRLKLQGFIILDIYDRDEETVVEFEKNVSKCLKDGEIIYKEDVTEGIENTLNAFVGLLTGSNFGKVSVKVSE</sequence>
<name>A0AAD7QQR7_9ASCO</name>
<feature type="domain" description="Enoyl reductase (ER)" evidence="2">
    <location>
        <begin position="19"/>
        <end position="345"/>
    </location>
</feature>
<dbReference type="PANTHER" id="PTHR43205:SF7">
    <property type="entry name" value="PROSTAGLANDIN REDUCTASE 1"/>
    <property type="match status" value="1"/>
</dbReference>
<dbReference type="RefSeq" id="XP_056043302.1">
    <property type="nucleotide sequence ID" value="XM_056184201.1"/>
</dbReference>
<dbReference type="Proteomes" id="UP001217417">
    <property type="component" value="Unassembled WGS sequence"/>
</dbReference>
<dbReference type="Pfam" id="PF00107">
    <property type="entry name" value="ADH_zinc_N"/>
    <property type="match status" value="1"/>
</dbReference>
<dbReference type="GO" id="GO:0016628">
    <property type="term" value="F:oxidoreductase activity, acting on the CH-CH group of donors, NAD or NADP as acceptor"/>
    <property type="evidence" value="ECO:0007669"/>
    <property type="project" value="InterPro"/>
</dbReference>
<dbReference type="FunFam" id="3.40.50.720:FF:000121">
    <property type="entry name" value="Prostaglandin reductase 2"/>
    <property type="match status" value="1"/>
</dbReference>